<feature type="coiled-coil region" evidence="1">
    <location>
        <begin position="327"/>
        <end position="354"/>
    </location>
</feature>
<dbReference type="Proteomes" id="UP000006753">
    <property type="component" value="Unassembled WGS sequence"/>
</dbReference>
<sequence length="357" mass="39148">MEGSNDNHNNIAAGISNHPYFHIGYACVLLLAVSAAMTWGTPPYLSSLIVLIMVTGYATFVPSRRRYEGLASDSGRTLLPIFEPFKGYGGTTIAGLRRPSCIRRLGSSETLPGTMSETQSEEVLSSGTLSGTLWGTLSGKLSGERSSETLSGELSGKRSSETLSSGTLSETLWETLSRKLSGKRSSETLFSETLSAANPDVPSSEVCQADMLLWKSWVKELDAKRETQSAADPDPYSGSSEVCQAEMLDPYARSREVCHAQMGVCQALKKDLEAERETLRRTAQECYRRHASAAGTFAFGPEHSTQKSGYGWLQNEGPAWWAADRALQEKTEEIREVERKMRALKEEIEALFWKSCG</sequence>
<protein>
    <submittedName>
        <fullName evidence="4">Uncharacterized protein</fullName>
    </submittedName>
</protein>
<keyword evidence="5" id="KW-1185">Reference proteome</keyword>
<dbReference type="KEGG" id="mbe:MBM_04267"/>
<keyword evidence="3" id="KW-1133">Transmembrane helix</keyword>
<reference evidence="4 5" key="1">
    <citation type="journal article" date="2012" name="BMC Genomics">
        <title>Sequencing the genome of Marssonina brunnea reveals fungus-poplar co-evolution.</title>
        <authorList>
            <person name="Zhu S."/>
            <person name="Cao Y.-Z."/>
            <person name="Jiang C."/>
            <person name="Tan B.-Y."/>
            <person name="Wang Z."/>
            <person name="Feng S."/>
            <person name="Zhang L."/>
            <person name="Su X.-H."/>
            <person name="Brejova B."/>
            <person name="Vinar T."/>
            <person name="Xu M."/>
            <person name="Wang M.-X."/>
            <person name="Zhang S.-G."/>
            <person name="Huang M.-R."/>
            <person name="Wu R."/>
            <person name="Zhou Y."/>
        </authorList>
    </citation>
    <scope>NUCLEOTIDE SEQUENCE [LARGE SCALE GENOMIC DNA]</scope>
    <source>
        <strain evidence="4 5">MB_m1</strain>
    </source>
</reference>
<dbReference type="EMBL" id="JH921436">
    <property type="protein sequence ID" value="EKD17406.1"/>
    <property type="molecule type" value="Genomic_DNA"/>
</dbReference>
<evidence type="ECO:0000256" key="1">
    <source>
        <dbReference type="SAM" id="Coils"/>
    </source>
</evidence>
<dbReference type="InParanoid" id="K1WWG4"/>
<evidence type="ECO:0000313" key="5">
    <source>
        <dbReference type="Proteomes" id="UP000006753"/>
    </source>
</evidence>
<feature type="region of interest" description="Disordered" evidence="2">
    <location>
        <begin position="140"/>
        <end position="163"/>
    </location>
</feature>
<feature type="transmembrane region" description="Helical" evidence="3">
    <location>
        <begin position="44"/>
        <end position="61"/>
    </location>
</feature>
<evidence type="ECO:0000313" key="4">
    <source>
        <dbReference type="EMBL" id="EKD17406.1"/>
    </source>
</evidence>
<name>K1WWG4_MARBU</name>
<accession>K1WWG4</accession>
<dbReference type="AlphaFoldDB" id="K1WWG4"/>
<dbReference type="GeneID" id="18760202"/>
<keyword evidence="3" id="KW-0472">Membrane</keyword>
<dbReference type="OrthoDB" id="10347121at2759"/>
<dbReference type="HOGENOM" id="CLU_776286_0_0_1"/>
<keyword evidence="1" id="KW-0175">Coiled coil</keyword>
<feature type="region of interest" description="Disordered" evidence="2">
    <location>
        <begin position="107"/>
        <end position="126"/>
    </location>
</feature>
<evidence type="ECO:0000256" key="2">
    <source>
        <dbReference type="SAM" id="MobiDB-lite"/>
    </source>
</evidence>
<organism evidence="4 5">
    <name type="scientific">Marssonina brunnea f. sp. multigermtubi (strain MB_m1)</name>
    <name type="common">Marssonina leaf spot fungus</name>
    <dbReference type="NCBI Taxonomy" id="1072389"/>
    <lineage>
        <taxon>Eukaryota</taxon>
        <taxon>Fungi</taxon>
        <taxon>Dikarya</taxon>
        <taxon>Ascomycota</taxon>
        <taxon>Pezizomycotina</taxon>
        <taxon>Leotiomycetes</taxon>
        <taxon>Helotiales</taxon>
        <taxon>Drepanopezizaceae</taxon>
        <taxon>Drepanopeziza</taxon>
    </lineage>
</organism>
<feature type="transmembrane region" description="Helical" evidence="3">
    <location>
        <begin position="20"/>
        <end position="38"/>
    </location>
</feature>
<keyword evidence="3" id="KW-0812">Transmembrane</keyword>
<gene>
    <name evidence="4" type="ORF">MBM_04267</name>
</gene>
<evidence type="ECO:0000256" key="3">
    <source>
        <dbReference type="SAM" id="Phobius"/>
    </source>
</evidence>
<proteinExistence type="predicted"/>